<dbReference type="PROSITE" id="PS50937">
    <property type="entry name" value="HTH_MERR_2"/>
    <property type="match status" value="1"/>
</dbReference>
<dbReference type="GO" id="GO:0051537">
    <property type="term" value="F:2 iron, 2 sulfur cluster binding"/>
    <property type="evidence" value="ECO:0007669"/>
    <property type="project" value="UniProtKB-KW"/>
</dbReference>
<organism evidence="6 7">
    <name type="scientific">Herbidospora solisilvae</name>
    <dbReference type="NCBI Taxonomy" id="2696284"/>
    <lineage>
        <taxon>Bacteria</taxon>
        <taxon>Bacillati</taxon>
        <taxon>Actinomycetota</taxon>
        <taxon>Actinomycetes</taxon>
        <taxon>Streptosporangiales</taxon>
        <taxon>Streptosporangiaceae</taxon>
        <taxon>Herbidospora</taxon>
    </lineage>
</organism>
<dbReference type="GO" id="GO:0006979">
    <property type="term" value="P:response to oxidative stress"/>
    <property type="evidence" value="ECO:0007669"/>
    <property type="project" value="InterPro"/>
</dbReference>
<dbReference type="InterPro" id="IPR047057">
    <property type="entry name" value="MerR_fam"/>
</dbReference>
<feature type="domain" description="HTH merR-type" evidence="5">
    <location>
        <begin position="4"/>
        <end position="72"/>
    </location>
</feature>
<keyword evidence="4" id="KW-0238">DNA-binding</keyword>
<proteinExistence type="predicted"/>
<dbReference type="Proteomes" id="UP000479526">
    <property type="component" value="Unassembled WGS sequence"/>
</dbReference>
<evidence type="ECO:0000313" key="6">
    <source>
        <dbReference type="EMBL" id="NAS21587.1"/>
    </source>
</evidence>
<dbReference type="RefSeq" id="WP_161479022.1">
    <property type="nucleotide sequence ID" value="NZ_WXEW01000002.1"/>
</dbReference>
<keyword evidence="1" id="KW-0001">2Fe-2S</keyword>
<dbReference type="PANTHER" id="PTHR30204:SF0">
    <property type="entry name" value="REDOX-SENSITIVE TRANSCRIPTIONAL ACTIVATOR SOXR"/>
    <property type="match status" value="1"/>
</dbReference>
<dbReference type="NCBIfam" id="TIGR01950">
    <property type="entry name" value="SoxR"/>
    <property type="match status" value="1"/>
</dbReference>
<evidence type="ECO:0000256" key="1">
    <source>
        <dbReference type="ARBA" id="ARBA00022714"/>
    </source>
</evidence>
<keyword evidence="7" id="KW-1185">Reference proteome</keyword>
<dbReference type="Pfam" id="PF13411">
    <property type="entry name" value="MerR_1"/>
    <property type="match status" value="1"/>
</dbReference>
<gene>
    <name evidence="6" type="primary">soxR</name>
    <name evidence="6" type="ORF">GT755_07805</name>
</gene>
<dbReference type="GO" id="GO:0003700">
    <property type="term" value="F:DNA-binding transcription factor activity"/>
    <property type="evidence" value="ECO:0007669"/>
    <property type="project" value="InterPro"/>
</dbReference>
<evidence type="ECO:0000259" key="5">
    <source>
        <dbReference type="PROSITE" id="PS50937"/>
    </source>
</evidence>
<protein>
    <submittedName>
        <fullName evidence="6">Redox-sensitive transcriptional activator SoxR</fullName>
    </submittedName>
</protein>
<evidence type="ECO:0000256" key="4">
    <source>
        <dbReference type="ARBA" id="ARBA00023125"/>
    </source>
</evidence>
<keyword evidence="3" id="KW-0411">Iron-sulfur</keyword>
<dbReference type="PANTHER" id="PTHR30204">
    <property type="entry name" value="REDOX-CYCLING DRUG-SENSING TRANSCRIPTIONAL ACTIVATOR SOXR"/>
    <property type="match status" value="1"/>
</dbReference>
<dbReference type="PRINTS" id="PR00040">
    <property type="entry name" value="HTHMERR"/>
</dbReference>
<dbReference type="AlphaFoldDB" id="A0A7C9J189"/>
<dbReference type="SUPFAM" id="SSF46955">
    <property type="entry name" value="Putative DNA-binding domain"/>
    <property type="match status" value="1"/>
</dbReference>
<evidence type="ECO:0000313" key="7">
    <source>
        <dbReference type="Proteomes" id="UP000479526"/>
    </source>
</evidence>
<keyword evidence="1" id="KW-0479">Metal-binding</keyword>
<keyword evidence="2" id="KW-0408">Iron</keyword>
<evidence type="ECO:0000256" key="3">
    <source>
        <dbReference type="ARBA" id="ARBA00023014"/>
    </source>
</evidence>
<dbReference type="EMBL" id="WXEW01000002">
    <property type="protein sequence ID" value="NAS21587.1"/>
    <property type="molecule type" value="Genomic_DNA"/>
</dbReference>
<dbReference type="Gene3D" id="1.10.1660.10">
    <property type="match status" value="1"/>
</dbReference>
<name>A0A7C9J189_9ACTN</name>
<dbReference type="GO" id="GO:0003677">
    <property type="term" value="F:DNA binding"/>
    <property type="evidence" value="ECO:0007669"/>
    <property type="project" value="UniProtKB-KW"/>
</dbReference>
<comment type="caution">
    <text evidence="6">The sequence shown here is derived from an EMBL/GenBank/DDBJ whole genome shotgun (WGS) entry which is preliminary data.</text>
</comment>
<dbReference type="InterPro" id="IPR000551">
    <property type="entry name" value="MerR-type_HTH_dom"/>
</dbReference>
<dbReference type="InterPro" id="IPR010211">
    <property type="entry name" value="Redox-sen_tscrpt-act_SoxR"/>
</dbReference>
<evidence type="ECO:0000256" key="2">
    <source>
        <dbReference type="ARBA" id="ARBA00023004"/>
    </source>
</evidence>
<accession>A0A7C9J189</accession>
<reference evidence="6 7" key="1">
    <citation type="submission" date="2020-01" db="EMBL/GenBank/DDBJ databases">
        <title>Herbidospora sp. NEAU-GS84 nov., a novel actinomycete isolated from soil.</title>
        <authorList>
            <person name="Han L."/>
        </authorList>
    </citation>
    <scope>NUCLEOTIDE SEQUENCE [LARGE SCALE GENOMIC DNA]</scope>
    <source>
        <strain evidence="6 7">NEAU-GS84</strain>
    </source>
</reference>
<dbReference type="InterPro" id="IPR009061">
    <property type="entry name" value="DNA-bd_dom_put_sf"/>
</dbReference>
<dbReference type="SMART" id="SM00422">
    <property type="entry name" value="HTH_MERR"/>
    <property type="match status" value="1"/>
</dbReference>
<sequence>MTPDITIGELADRSGVPHSALRFYESQGLIHSRRTAGNQRRYVRATLRRVAFIRAAHHLGIPLSRVGEVLALLPSDGAPTREFWERASQCWSADIDSRIDRLERMRDRFTRCAGCGCLSFDGCALLD</sequence>